<feature type="compositionally biased region" description="Acidic residues" evidence="1">
    <location>
        <begin position="91"/>
        <end position="102"/>
    </location>
</feature>
<keyword evidence="2" id="KW-0472">Membrane</keyword>
<evidence type="ECO:0000256" key="1">
    <source>
        <dbReference type="SAM" id="MobiDB-lite"/>
    </source>
</evidence>
<dbReference type="AlphaFoldDB" id="A0A0F9PB22"/>
<evidence type="ECO:0000256" key="2">
    <source>
        <dbReference type="SAM" id="Phobius"/>
    </source>
</evidence>
<gene>
    <name evidence="3" type="ORF">LCGC14_1160570</name>
</gene>
<reference evidence="3" key="1">
    <citation type="journal article" date="2015" name="Nature">
        <title>Complex archaea that bridge the gap between prokaryotes and eukaryotes.</title>
        <authorList>
            <person name="Spang A."/>
            <person name="Saw J.H."/>
            <person name="Jorgensen S.L."/>
            <person name="Zaremba-Niedzwiedzka K."/>
            <person name="Martijn J."/>
            <person name="Lind A.E."/>
            <person name="van Eijk R."/>
            <person name="Schleper C."/>
            <person name="Guy L."/>
            <person name="Ettema T.J."/>
        </authorList>
    </citation>
    <scope>NUCLEOTIDE SEQUENCE</scope>
</reference>
<sequence length="102" mass="11316">MFDKTKPLWLPFGSVRALMFMAVVGTILYEIIGGGGLTDELMIILVGVLGSYGLMRYKQAEVKDEPFTWPVTHFSGDPDEQENAGSVTETTAEEADPFDLRR</sequence>
<comment type="caution">
    <text evidence="3">The sequence shown here is derived from an EMBL/GenBank/DDBJ whole genome shotgun (WGS) entry which is preliminary data.</text>
</comment>
<protein>
    <submittedName>
        <fullName evidence="3">Uncharacterized protein</fullName>
    </submittedName>
</protein>
<accession>A0A0F9PB22</accession>
<name>A0A0F9PB22_9ZZZZ</name>
<feature type="transmembrane region" description="Helical" evidence="2">
    <location>
        <begin position="7"/>
        <end position="29"/>
    </location>
</feature>
<keyword evidence="2" id="KW-0812">Transmembrane</keyword>
<dbReference type="EMBL" id="LAZR01005656">
    <property type="protein sequence ID" value="KKM98180.1"/>
    <property type="molecule type" value="Genomic_DNA"/>
</dbReference>
<keyword evidence="2" id="KW-1133">Transmembrane helix</keyword>
<proteinExistence type="predicted"/>
<feature type="region of interest" description="Disordered" evidence="1">
    <location>
        <begin position="70"/>
        <end position="102"/>
    </location>
</feature>
<evidence type="ECO:0000313" key="3">
    <source>
        <dbReference type="EMBL" id="KKM98180.1"/>
    </source>
</evidence>
<organism evidence="3">
    <name type="scientific">marine sediment metagenome</name>
    <dbReference type="NCBI Taxonomy" id="412755"/>
    <lineage>
        <taxon>unclassified sequences</taxon>
        <taxon>metagenomes</taxon>
        <taxon>ecological metagenomes</taxon>
    </lineage>
</organism>